<dbReference type="PANTHER" id="PTHR47293:SF66">
    <property type="entry name" value="JACALIN-RELATED LECTIN 11-RELATED"/>
    <property type="match status" value="1"/>
</dbReference>
<evidence type="ECO:0000256" key="3">
    <source>
        <dbReference type="SAM" id="Coils"/>
    </source>
</evidence>
<comment type="caution">
    <text evidence="5">The sequence shown here is derived from an EMBL/GenBank/DDBJ whole genome shotgun (WGS) entry which is preliminary data.</text>
</comment>
<name>A0AAV6K5G2_9ERIC</name>
<feature type="domain" description="Jacalin-type lectin" evidence="4">
    <location>
        <begin position="10"/>
        <end position="161"/>
    </location>
</feature>
<gene>
    <name evidence="5" type="ORF">RHGRI_013405</name>
</gene>
<keyword evidence="2" id="KW-0430">Lectin</keyword>
<protein>
    <recommendedName>
        <fullName evidence="4">Jacalin-type lectin domain-containing protein</fullName>
    </recommendedName>
</protein>
<evidence type="ECO:0000259" key="4">
    <source>
        <dbReference type="PROSITE" id="PS51752"/>
    </source>
</evidence>
<keyword evidence="3" id="KW-0175">Coiled coil</keyword>
<keyword evidence="6" id="KW-1185">Reference proteome</keyword>
<accession>A0AAV6K5G2</accession>
<dbReference type="Pfam" id="PF01419">
    <property type="entry name" value="Jacalin"/>
    <property type="match status" value="2"/>
</dbReference>
<dbReference type="EMBL" id="JACTNZ010000005">
    <property type="protein sequence ID" value="KAG5547696.1"/>
    <property type="molecule type" value="Genomic_DNA"/>
</dbReference>
<dbReference type="InterPro" id="IPR001229">
    <property type="entry name" value="Jacalin-like_lectin_dom"/>
</dbReference>
<dbReference type="Gene3D" id="2.100.10.30">
    <property type="entry name" value="Jacalin-like lectin domain"/>
    <property type="match status" value="2"/>
</dbReference>
<dbReference type="SUPFAM" id="SSF51101">
    <property type="entry name" value="Mannose-binding lectins"/>
    <property type="match status" value="2"/>
</dbReference>
<dbReference type="Proteomes" id="UP000823749">
    <property type="component" value="Chromosome 5"/>
</dbReference>
<proteinExistence type="inferred from homology"/>
<feature type="coiled-coil region" evidence="3">
    <location>
        <begin position="188"/>
        <end position="257"/>
    </location>
</feature>
<evidence type="ECO:0000313" key="6">
    <source>
        <dbReference type="Proteomes" id="UP000823749"/>
    </source>
</evidence>
<dbReference type="AlphaFoldDB" id="A0AAV6K5G2"/>
<dbReference type="PANTHER" id="PTHR47293">
    <property type="entry name" value="JACALIN-RELATED LECTIN 3"/>
    <property type="match status" value="1"/>
</dbReference>
<organism evidence="5 6">
    <name type="scientific">Rhododendron griersonianum</name>
    <dbReference type="NCBI Taxonomy" id="479676"/>
    <lineage>
        <taxon>Eukaryota</taxon>
        <taxon>Viridiplantae</taxon>
        <taxon>Streptophyta</taxon>
        <taxon>Embryophyta</taxon>
        <taxon>Tracheophyta</taxon>
        <taxon>Spermatophyta</taxon>
        <taxon>Magnoliopsida</taxon>
        <taxon>eudicotyledons</taxon>
        <taxon>Gunneridae</taxon>
        <taxon>Pentapetalae</taxon>
        <taxon>asterids</taxon>
        <taxon>Ericales</taxon>
        <taxon>Ericaceae</taxon>
        <taxon>Ericoideae</taxon>
        <taxon>Rhodoreae</taxon>
        <taxon>Rhododendron</taxon>
    </lineage>
</organism>
<dbReference type="InterPro" id="IPR036404">
    <property type="entry name" value="Jacalin-like_lectin_dom_sf"/>
</dbReference>
<comment type="similarity">
    <text evidence="1">Belongs to the jacalin lectin family.</text>
</comment>
<evidence type="ECO:0000256" key="1">
    <source>
        <dbReference type="ARBA" id="ARBA00006568"/>
    </source>
</evidence>
<sequence>MEKVTGEGGWISLGPWGPEGWSRRRRCEASYKADGPVMEITVHYRQLSPVSSNDSIDAISFQSKSRDVVIGCSEIGSSPWKVQIDDSVEKLLSISLTYNNFYIKSLTFHTNRNKYGPIGTFDEKDTTYSTPRDCGVIVGFHGCGDVDCGNRLLAIGVFVGSIVQSLHSIRDPNSGPSKDKVSFLFPLVVHLQKREEELKEEIKELKTECKELKLETREVKKEIKDVEAKNKAMEKKVDDLQKIEEEFKIEIKELKEGVAAENEGLKQRNEVMEVLSKQRNEVMSNIIVDEGGEILGPWGGHGGSFWAYKTNVTPIMEITLRYGEIIDSVLFKNYRRLNGDVVGCSNRIGGTGGHNHETNTKYSIVSTRQSEVNLLHLEEI</sequence>
<reference evidence="5" key="1">
    <citation type="submission" date="2020-08" db="EMBL/GenBank/DDBJ databases">
        <title>Plant Genome Project.</title>
        <authorList>
            <person name="Zhang R.-G."/>
        </authorList>
    </citation>
    <scope>NUCLEOTIDE SEQUENCE</scope>
    <source>
        <strain evidence="5">WSP0</strain>
        <tissue evidence="5">Leaf</tissue>
    </source>
</reference>
<dbReference type="SMART" id="SM00915">
    <property type="entry name" value="Jacalin"/>
    <property type="match status" value="1"/>
</dbReference>
<dbReference type="GO" id="GO:0030246">
    <property type="term" value="F:carbohydrate binding"/>
    <property type="evidence" value="ECO:0007669"/>
    <property type="project" value="UniProtKB-KW"/>
</dbReference>
<dbReference type="PROSITE" id="PS51752">
    <property type="entry name" value="JACALIN_LECTIN"/>
    <property type="match status" value="1"/>
</dbReference>
<evidence type="ECO:0000256" key="2">
    <source>
        <dbReference type="ARBA" id="ARBA00022734"/>
    </source>
</evidence>
<evidence type="ECO:0000313" key="5">
    <source>
        <dbReference type="EMBL" id="KAG5547696.1"/>
    </source>
</evidence>